<protein>
    <submittedName>
        <fullName evidence="3">Putative tail protein</fullName>
    </submittedName>
</protein>
<reference evidence="3 4" key="1">
    <citation type="submission" date="2018-08" db="EMBL/GenBank/DDBJ databases">
        <title>Genomic Encyclopedia of Type Strains, Phase IV (KMG-IV): sequencing the most valuable type-strain genomes for metagenomic binning, comparative biology and taxonomic classification.</title>
        <authorList>
            <person name="Goeker M."/>
        </authorList>
    </citation>
    <scope>NUCLEOTIDE SEQUENCE [LARGE SCALE GENOMIC DNA]</scope>
    <source>
        <strain evidence="3 4">DSM 25527</strain>
    </source>
</reference>
<dbReference type="Proteomes" id="UP000266568">
    <property type="component" value="Unassembled WGS sequence"/>
</dbReference>
<dbReference type="InterPro" id="IPR056490">
    <property type="entry name" value="Rcc01698_C"/>
</dbReference>
<gene>
    <name evidence="3" type="ORF">DFR49_3766</name>
</gene>
<evidence type="ECO:0000313" key="3">
    <source>
        <dbReference type="EMBL" id="RIA37877.1"/>
    </source>
</evidence>
<organism evidence="3 4">
    <name type="scientific">Hephaestia caeni</name>
    <dbReference type="NCBI Taxonomy" id="645617"/>
    <lineage>
        <taxon>Bacteria</taxon>
        <taxon>Pseudomonadati</taxon>
        <taxon>Pseudomonadota</taxon>
        <taxon>Alphaproteobacteria</taxon>
        <taxon>Sphingomonadales</taxon>
        <taxon>Sphingomonadaceae</taxon>
        <taxon>Hephaestia</taxon>
    </lineage>
</organism>
<feature type="domain" description="Rcc01698-like C-terminal" evidence="2">
    <location>
        <begin position="480"/>
        <end position="575"/>
    </location>
</feature>
<dbReference type="OrthoDB" id="8445115at2"/>
<evidence type="ECO:0000313" key="4">
    <source>
        <dbReference type="Proteomes" id="UP000266568"/>
    </source>
</evidence>
<dbReference type="Pfam" id="PF13550">
    <property type="entry name" value="Phage-tail_3"/>
    <property type="match status" value="1"/>
</dbReference>
<accession>A0A397NRR1</accession>
<comment type="caution">
    <text evidence="3">The sequence shown here is derived from an EMBL/GenBank/DDBJ whole genome shotgun (WGS) entry which is preliminary data.</text>
</comment>
<dbReference type="Pfam" id="PF23666">
    <property type="entry name" value="Rcc01698_C"/>
    <property type="match status" value="1"/>
</dbReference>
<dbReference type="InterPro" id="IPR032876">
    <property type="entry name" value="J_dom"/>
</dbReference>
<proteinExistence type="predicted"/>
<dbReference type="RefSeq" id="WP_119037123.1">
    <property type="nucleotide sequence ID" value="NZ_QXDC01000004.1"/>
</dbReference>
<name>A0A397NRR1_9SPHN</name>
<evidence type="ECO:0000259" key="1">
    <source>
        <dbReference type="Pfam" id="PF13550"/>
    </source>
</evidence>
<sequence length="725" mass="74731">MATLVLTAVGTAIGGPIGGALGGLLGQAIDRDVLFKPKGRRGPRLTELAVQTSSYGSPIPRLYGTMRVAGSVIWSTDFVETEQEGGGGKGKPSQTSYSYSVSFAVLLSARRIGGVRRIWADGKLLRGAAGDFKTPTAFRLHPGSEDQTPDPGMAAAIGFGATPAHRGAAYAVFEQFELAEYGNRIPSLTFEIVADDAPVSAGAIAADLSGGIVDGAGATQMLGGFSAYGDSVRGVLETLAVASGGWFAPAGARIRFTADGAPVRTIEDRGDGAGTRGGTRAVRTIAPIDTVPQSITLAHYDPQRDYQTGLQRVRRPGAGVREERIEMPAVLSASAAKTMAAATLSRAATARSRRALAIGWDAADLAPGDVVALADAPGRWRIAGWRLESFVLTLDLVRLASAPIVASADSGTGLTAPDLPNGPTIVHAFELPALGDAVLAGPRVLIAAGSAAPGWRGAALRYSIDGGAQWASAGNARVPATIGVVAVPPGVAPATLADRHHAIEVILASAEATLGNAGDVLLDGGTNLALVGDELLQFGRAEQIDATRWRLSRLWRGRRGTEAAIGTQAAGDRFVLLTPGTIVAIDVPLAALGATVRVLASGAGDTEMPADAEAPLTGASVLPPSPVHLRTDTLPDGDLRLRWIRRSRAGWRWLDGVDVPLAEEREAYRLTLAGTPDTVIDATTAEIVLSAGERPHGATPAALVQVGTHGLSPSAPVILPAFEEE</sequence>
<keyword evidence="4" id="KW-1185">Reference proteome</keyword>
<dbReference type="EMBL" id="QXDC01000004">
    <property type="protein sequence ID" value="RIA37877.1"/>
    <property type="molecule type" value="Genomic_DNA"/>
</dbReference>
<dbReference type="AlphaFoldDB" id="A0A397NRR1"/>
<feature type="domain" description="Tip attachment protein J" evidence="1">
    <location>
        <begin position="231"/>
        <end position="385"/>
    </location>
</feature>
<evidence type="ECO:0000259" key="2">
    <source>
        <dbReference type="Pfam" id="PF23666"/>
    </source>
</evidence>